<dbReference type="InterPro" id="IPR026336">
    <property type="entry name" value="PdeM-like"/>
</dbReference>
<dbReference type="NCBIfam" id="TIGR04123">
    <property type="entry name" value="P_estr_lig_assc"/>
    <property type="match status" value="1"/>
</dbReference>
<gene>
    <name evidence="2" type="ORF">SAMN05216552_100933</name>
</gene>
<dbReference type="GO" id="GO:0016787">
    <property type="term" value="F:hydrolase activity"/>
    <property type="evidence" value="ECO:0007669"/>
    <property type="project" value="InterPro"/>
</dbReference>
<dbReference type="RefSeq" id="WP_093555701.1">
    <property type="nucleotide sequence ID" value="NZ_FPBO01000009.1"/>
</dbReference>
<sequence length="222" mass="23457">MSACEIELAGERVLLLAQKALYWPRERLLAVADIHFGKAASFRALGVPVPAGTTAENLAALDALLAAHDVAHIVFLGDFLHARAAHAAATVRAMLAWRARHPAPRLTLVRGNHDLRAGDPSALLAMRVVDEPYTIAPFSFCHHPDLPAPGHVLAGHVHPAYRLASGRDSVRLPCFLSGAARTILPSFGAFTGGHGVRPEAGERVYVVAGDAVLFVGKLAAGT</sequence>
<organism evidence="2 3">
    <name type="scientific">Pseudoduganella namucuonensis</name>
    <dbReference type="NCBI Taxonomy" id="1035707"/>
    <lineage>
        <taxon>Bacteria</taxon>
        <taxon>Pseudomonadati</taxon>
        <taxon>Pseudomonadota</taxon>
        <taxon>Betaproteobacteria</taxon>
        <taxon>Burkholderiales</taxon>
        <taxon>Oxalobacteraceae</taxon>
        <taxon>Telluria group</taxon>
        <taxon>Pseudoduganella</taxon>
    </lineage>
</organism>
<dbReference type="PANTHER" id="PTHR39323">
    <property type="entry name" value="BLR1149 PROTEIN"/>
    <property type="match status" value="1"/>
</dbReference>
<dbReference type="STRING" id="1035707.SAMN05216552_100933"/>
<evidence type="ECO:0000313" key="3">
    <source>
        <dbReference type="Proteomes" id="UP000199391"/>
    </source>
</evidence>
<dbReference type="EMBL" id="FPBO01000009">
    <property type="protein sequence ID" value="SFU76307.1"/>
    <property type="molecule type" value="Genomic_DNA"/>
</dbReference>
<keyword evidence="3" id="KW-1185">Reference proteome</keyword>
<dbReference type="InterPro" id="IPR004843">
    <property type="entry name" value="Calcineurin-like_PHP"/>
</dbReference>
<evidence type="ECO:0000313" key="2">
    <source>
        <dbReference type="EMBL" id="SFU76307.1"/>
    </source>
</evidence>
<dbReference type="InterPro" id="IPR029052">
    <property type="entry name" value="Metallo-depent_PP-like"/>
</dbReference>
<dbReference type="SUPFAM" id="SSF56300">
    <property type="entry name" value="Metallo-dependent phosphatases"/>
    <property type="match status" value="1"/>
</dbReference>
<accession>A0A1I7ITS0</accession>
<dbReference type="PIRSF" id="PIRSF000887">
    <property type="entry name" value="Pesterase_MJ0037"/>
    <property type="match status" value="1"/>
</dbReference>
<feature type="domain" description="Calcineurin-like phosphoesterase" evidence="1">
    <location>
        <begin position="27"/>
        <end position="120"/>
    </location>
</feature>
<evidence type="ECO:0000259" key="1">
    <source>
        <dbReference type="Pfam" id="PF00149"/>
    </source>
</evidence>
<name>A0A1I7ITS0_9BURK</name>
<dbReference type="PANTHER" id="PTHR39323:SF1">
    <property type="entry name" value="BLR1149 PROTEIN"/>
    <property type="match status" value="1"/>
</dbReference>
<dbReference type="InterPro" id="IPR024173">
    <property type="entry name" value="Pesterase_MJ0037-like"/>
</dbReference>
<proteinExistence type="predicted"/>
<dbReference type="Pfam" id="PF00149">
    <property type="entry name" value="Metallophos"/>
    <property type="match status" value="1"/>
</dbReference>
<dbReference type="Proteomes" id="UP000199391">
    <property type="component" value="Unassembled WGS sequence"/>
</dbReference>
<dbReference type="AlphaFoldDB" id="A0A1I7ITS0"/>
<dbReference type="OrthoDB" id="9795838at2"/>
<dbReference type="Gene3D" id="3.60.21.10">
    <property type="match status" value="1"/>
</dbReference>
<protein>
    <submittedName>
        <fullName evidence="2">Putative phosphoesterase</fullName>
    </submittedName>
</protein>
<reference evidence="3" key="1">
    <citation type="submission" date="2016-10" db="EMBL/GenBank/DDBJ databases">
        <authorList>
            <person name="Varghese N."/>
            <person name="Submissions S."/>
        </authorList>
    </citation>
    <scope>NUCLEOTIDE SEQUENCE [LARGE SCALE GENOMIC DNA]</scope>
    <source>
        <strain evidence="3">CGMCC 1.11014</strain>
    </source>
</reference>